<dbReference type="InterPro" id="IPR014014">
    <property type="entry name" value="RNA_helicase_DEAD_Q_motif"/>
</dbReference>
<accession>A0A7W3PBJ2</accession>
<evidence type="ECO:0000256" key="5">
    <source>
        <dbReference type="ARBA" id="ARBA00038437"/>
    </source>
</evidence>
<dbReference type="InterPro" id="IPR050079">
    <property type="entry name" value="DEAD_box_RNA_helicase"/>
</dbReference>
<feature type="short sequence motif" description="Q motif" evidence="6">
    <location>
        <begin position="20"/>
        <end position="48"/>
    </location>
</feature>
<evidence type="ECO:0000259" key="9">
    <source>
        <dbReference type="PROSITE" id="PS51194"/>
    </source>
</evidence>
<evidence type="ECO:0000259" key="10">
    <source>
        <dbReference type="PROSITE" id="PS51195"/>
    </source>
</evidence>
<evidence type="ECO:0000259" key="8">
    <source>
        <dbReference type="PROSITE" id="PS51192"/>
    </source>
</evidence>
<dbReference type="Pfam" id="PF00270">
    <property type="entry name" value="DEAD"/>
    <property type="match status" value="1"/>
</dbReference>
<evidence type="ECO:0000256" key="3">
    <source>
        <dbReference type="ARBA" id="ARBA00022806"/>
    </source>
</evidence>
<sequence>MSAPALEQTPVAPAPSTAPTSTVFSNLPEEVVVALAKQGITTPTPVQAAVLPDAMAGHDVLGRAQTGSGKTLAFGLPILARLAGERSRPNHPRAVVIVPTRELAQQVARSLQPLADALKLRMTNVYGGTPYDRQVRALRNRADLVVATPGRLADLIEQGHCQLADIQVTVLDEADHLCDLGFFPAVDALLGQTPAGSQRMLLSATLDGDVDRLVRKHLRNPRTHQLDPNAGAVTTMTHHTLVVGGFREKVDAVQRLITANGRTIIFTRTRDGAVELAEALGQTGVDAVDLHGNLSQRVRERNLARFSKGQAQAVVATDVAARGIHVDNVDLVVHFDSASDPKAYLHRSGRTARAGNDGCVVTITTPKFVNEVVRLQHNAGVEVLHHDIRTAPRVLTAEALAESGGPAPARSSAPSGGARKPYRGQGGGPSRGGQSQGGPRRGGQGGGDRRQGGRPDGNARWGR</sequence>
<feature type="domain" description="Helicase ATP-binding" evidence="8">
    <location>
        <begin position="51"/>
        <end position="224"/>
    </location>
</feature>
<evidence type="ECO:0000256" key="4">
    <source>
        <dbReference type="ARBA" id="ARBA00022840"/>
    </source>
</evidence>
<feature type="region of interest" description="Disordered" evidence="7">
    <location>
        <begin position="1"/>
        <end position="22"/>
    </location>
</feature>
<evidence type="ECO:0000256" key="1">
    <source>
        <dbReference type="ARBA" id="ARBA00022741"/>
    </source>
</evidence>
<dbReference type="Proteomes" id="UP000580910">
    <property type="component" value="Unassembled WGS sequence"/>
</dbReference>
<dbReference type="PROSITE" id="PS51195">
    <property type="entry name" value="Q_MOTIF"/>
    <property type="match status" value="1"/>
</dbReference>
<comment type="caution">
    <text evidence="11">The sequence shown here is derived from an EMBL/GenBank/DDBJ whole genome shotgun (WGS) entry which is preliminary data.</text>
</comment>
<dbReference type="PANTHER" id="PTHR47959:SF13">
    <property type="entry name" value="ATP-DEPENDENT RNA HELICASE RHLE"/>
    <property type="match status" value="1"/>
</dbReference>
<dbReference type="Gene3D" id="3.40.50.300">
    <property type="entry name" value="P-loop containing nucleotide triphosphate hydrolases"/>
    <property type="match status" value="2"/>
</dbReference>
<dbReference type="PROSITE" id="PS51192">
    <property type="entry name" value="HELICASE_ATP_BIND_1"/>
    <property type="match status" value="1"/>
</dbReference>
<dbReference type="SMART" id="SM00487">
    <property type="entry name" value="DEXDc"/>
    <property type="match status" value="1"/>
</dbReference>
<comment type="similarity">
    <text evidence="5">Belongs to the DEAD box helicase family.</text>
</comment>
<feature type="compositionally biased region" description="Gly residues" evidence="7">
    <location>
        <begin position="424"/>
        <end position="446"/>
    </location>
</feature>
<dbReference type="Pfam" id="PF00271">
    <property type="entry name" value="Helicase_C"/>
    <property type="match status" value="1"/>
</dbReference>
<dbReference type="CDD" id="cd18787">
    <property type="entry name" value="SF2_C_DEAD"/>
    <property type="match status" value="1"/>
</dbReference>
<evidence type="ECO:0000256" key="7">
    <source>
        <dbReference type="SAM" id="MobiDB-lite"/>
    </source>
</evidence>
<dbReference type="PROSITE" id="PS51194">
    <property type="entry name" value="HELICASE_CTER"/>
    <property type="match status" value="1"/>
</dbReference>
<gene>
    <name evidence="11" type="ORF">FB382_004235</name>
</gene>
<reference evidence="11 12" key="1">
    <citation type="submission" date="2020-07" db="EMBL/GenBank/DDBJ databases">
        <title>Sequencing the genomes of 1000 actinobacteria strains.</title>
        <authorList>
            <person name="Klenk H.-P."/>
        </authorList>
    </citation>
    <scope>NUCLEOTIDE SEQUENCE [LARGE SCALE GENOMIC DNA]</scope>
    <source>
        <strain evidence="11 12">DSM 21349</strain>
    </source>
</reference>
<dbReference type="RefSeq" id="WP_182541901.1">
    <property type="nucleotide sequence ID" value="NZ_JACGXA010000003.1"/>
</dbReference>
<dbReference type="InterPro" id="IPR014001">
    <property type="entry name" value="Helicase_ATP-bd"/>
</dbReference>
<keyword evidence="12" id="KW-1185">Reference proteome</keyword>
<dbReference type="GO" id="GO:0003676">
    <property type="term" value="F:nucleic acid binding"/>
    <property type="evidence" value="ECO:0007669"/>
    <property type="project" value="InterPro"/>
</dbReference>
<dbReference type="InterPro" id="IPR044742">
    <property type="entry name" value="DEAD/DEAH_RhlB"/>
</dbReference>
<keyword evidence="2" id="KW-0378">Hydrolase</keyword>
<evidence type="ECO:0000256" key="2">
    <source>
        <dbReference type="ARBA" id="ARBA00022801"/>
    </source>
</evidence>
<keyword evidence="3 11" id="KW-0347">Helicase</keyword>
<dbReference type="GO" id="GO:0003724">
    <property type="term" value="F:RNA helicase activity"/>
    <property type="evidence" value="ECO:0007669"/>
    <property type="project" value="InterPro"/>
</dbReference>
<dbReference type="GO" id="GO:0016787">
    <property type="term" value="F:hydrolase activity"/>
    <property type="evidence" value="ECO:0007669"/>
    <property type="project" value="UniProtKB-KW"/>
</dbReference>
<protein>
    <submittedName>
        <fullName evidence="11">Superfamily II DNA/RNA helicase</fullName>
    </submittedName>
</protein>
<keyword evidence="1" id="KW-0547">Nucleotide-binding</keyword>
<dbReference type="InterPro" id="IPR011545">
    <property type="entry name" value="DEAD/DEAH_box_helicase_dom"/>
</dbReference>
<dbReference type="PANTHER" id="PTHR47959">
    <property type="entry name" value="ATP-DEPENDENT RNA HELICASE RHLE-RELATED"/>
    <property type="match status" value="1"/>
</dbReference>
<feature type="compositionally biased region" description="Low complexity" evidence="7">
    <location>
        <begin position="403"/>
        <end position="419"/>
    </location>
</feature>
<evidence type="ECO:0000313" key="11">
    <source>
        <dbReference type="EMBL" id="MBA8805890.1"/>
    </source>
</evidence>
<dbReference type="GO" id="GO:0005829">
    <property type="term" value="C:cytosol"/>
    <property type="evidence" value="ECO:0007669"/>
    <property type="project" value="TreeGrafter"/>
</dbReference>
<dbReference type="CDD" id="cd00268">
    <property type="entry name" value="DEADc"/>
    <property type="match status" value="1"/>
</dbReference>
<dbReference type="InterPro" id="IPR027417">
    <property type="entry name" value="P-loop_NTPase"/>
</dbReference>
<dbReference type="AlphaFoldDB" id="A0A7W3PBJ2"/>
<evidence type="ECO:0000313" key="12">
    <source>
        <dbReference type="Proteomes" id="UP000580910"/>
    </source>
</evidence>
<name>A0A7W3PBJ2_9ACTN</name>
<proteinExistence type="inferred from homology"/>
<dbReference type="GO" id="GO:0005524">
    <property type="term" value="F:ATP binding"/>
    <property type="evidence" value="ECO:0007669"/>
    <property type="project" value="UniProtKB-KW"/>
</dbReference>
<dbReference type="SUPFAM" id="SSF52540">
    <property type="entry name" value="P-loop containing nucleoside triphosphate hydrolases"/>
    <property type="match status" value="1"/>
</dbReference>
<feature type="compositionally biased region" description="Low complexity" evidence="7">
    <location>
        <begin position="9"/>
        <end position="22"/>
    </location>
</feature>
<organism evidence="11 12">
    <name type="scientific">Nocardioides ginsengisegetis</name>
    <dbReference type="NCBI Taxonomy" id="661491"/>
    <lineage>
        <taxon>Bacteria</taxon>
        <taxon>Bacillati</taxon>
        <taxon>Actinomycetota</taxon>
        <taxon>Actinomycetes</taxon>
        <taxon>Propionibacteriales</taxon>
        <taxon>Nocardioidaceae</taxon>
        <taxon>Nocardioides</taxon>
    </lineage>
</organism>
<dbReference type="InterPro" id="IPR001650">
    <property type="entry name" value="Helicase_C-like"/>
</dbReference>
<feature type="domain" description="Helicase C-terminal" evidence="9">
    <location>
        <begin position="251"/>
        <end position="401"/>
    </location>
</feature>
<dbReference type="EMBL" id="JACGXA010000003">
    <property type="protein sequence ID" value="MBA8805890.1"/>
    <property type="molecule type" value="Genomic_DNA"/>
</dbReference>
<evidence type="ECO:0000256" key="6">
    <source>
        <dbReference type="PROSITE-ProRule" id="PRU00552"/>
    </source>
</evidence>
<dbReference type="SMART" id="SM00490">
    <property type="entry name" value="HELICc"/>
    <property type="match status" value="1"/>
</dbReference>
<feature type="region of interest" description="Disordered" evidence="7">
    <location>
        <begin position="400"/>
        <end position="463"/>
    </location>
</feature>
<feature type="domain" description="DEAD-box RNA helicase Q" evidence="10">
    <location>
        <begin position="20"/>
        <end position="48"/>
    </location>
</feature>
<keyword evidence="4" id="KW-0067">ATP-binding</keyword>